<dbReference type="AlphaFoldDB" id="A0A329MSB9"/>
<evidence type="ECO:0000256" key="6">
    <source>
        <dbReference type="SAM" id="MobiDB-lite"/>
    </source>
</evidence>
<keyword evidence="4" id="KW-0564">Palmitate</keyword>
<keyword evidence="3" id="KW-0472">Membrane</keyword>
<dbReference type="PROSITE" id="PS51257">
    <property type="entry name" value="PROKAR_LIPOPROTEIN"/>
    <property type="match status" value="1"/>
</dbReference>
<evidence type="ECO:0000256" key="7">
    <source>
        <dbReference type="SAM" id="SignalP"/>
    </source>
</evidence>
<evidence type="ECO:0008006" key="10">
    <source>
        <dbReference type="Google" id="ProtNLM"/>
    </source>
</evidence>
<keyword evidence="9" id="KW-1185">Reference proteome</keyword>
<feature type="region of interest" description="Disordered" evidence="6">
    <location>
        <begin position="26"/>
        <end position="50"/>
    </location>
</feature>
<keyword evidence="2 7" id="KW-0732">Signal</keyword>
<evidence type="ECO:0000313" key="9">
    <source>
        <dbReference type="Proteomes" id="UP000250369"/>
    </source>
</evidence>
<dbReference type="EMBL" id="QMFB01000002">
    <property type="protein sequence ID" value="RAV22452.1"/>
    <property type="molecule type" value="Genomic_DNA"/>
</dbReference>
<reference evidence="8 9" key="1">
    <citation type="journal article" date="2009" name="Int. J. Syst. Evol. Microbiol.">
        <title>Paenibacillus contaminans sp. nov., isolated from a contaminated laboratory plate.</title>
        <authorList>
            <person name="Chou J.H."/>
            <person name="Lee J.H."/>
            <person name="Lin M.C."/>
            <person name="Chang P.S."/>
            <person name="Arun A.B."/>
            <person name="Young C.C."/>
            <person name="Chen W.M."/>
        </authorList>
    </citation>
    <scope>NUCLEOTIDE SEQUENCE [LARGE SCALE GENOMIC DNA]</scope>
    <source>
        <strain evidence="8 9">CKOBP-6</strain>
    </source>
</reference>
<dbReference type="Gene3D" id="3.40.190.10">
    <property type="entry name" value="Periplasmic binding protein-like II"/>
    <property type="match status" value="2"/>
</dbReference>
<evidence type="ECO:0000256" key="3">
    <source>
        <dbReference type="ARBA" id="ARBA00023136"/>
    </source>
</evidence>
<dbReference type="Pfam" id="PF01547">
    <property type="entry name" value="SBP_bac_1"/>
    <property type="match status" value="1"/>
</dbReference>
<gene>
    <name evidence="8" type="ORF">DQG23_05805</name>
</gene>
<protein>
    <recommendedName>
        <fullName evidence="10">ABC transporter substrate-binding protein</fullName>
    </recommendedName>
</protein>
<dbReference type="PANTHER" id="PTHR43649">
    <property type="entry name" value="ARABINOSE-BINDING PROTEIN-RELATED"/>
    <property type="match status" value="1"/>
</dbReference>
<accession>A0A329MSB9</accession>
<name>A0A329MSB9_9BACL</name>
<comment type="caution">
    <text evidence="8">The sequence shown here is derived from an EMBL/GenBank/DDBJ whole genome shotgun (WGS) entry which is preliminary data.</text>
</comment>
<keyword evidence="1" id="KW-1003">Cell membrane</keyword>
<evidence type="ECO:0000256" key="2">
    <source>
        <dbReference type="ARBA" id="ARBA00022729"/>
    </source>
</evidence>
<dbReference type="RefSeq" id="WP_113029858.1">
    <property type="nucleotide sequence ID" value="NZ_QMFB01000002.1"/>
</dbReference>
<dbReference type="OrthoDB" id="2057339at2"/>
<dbReference type="PANTHER" id="PTHR43649:SF33">
    <property type="entry name" value="POLYGALACTURONAN_RHAMNOGALACTURONAN-BINDING PROTEIN YTCQ"/>
    <property type="match status" value="1"/>
</dbReference>
<feature type="chain" id="PRO_5038663860" description="ABC transporter substrate-binding protein" evidence="7">
    <location>
        <begin position="19"/>
        <end position="513"/>
    </location>
</feature>
<evidence type="ECO:0000256" key="5">
    <source>
        <dbReference type="ARBA" id="ARBA00023288"/>
    </source>
</evidence>
<evidence type="ECO:0000313" key="8">
    <source>
        <dbReference type="EMBL" id="RAV22452.1"/>
    </source>
</evidence>
<dbReference type="Proteomes" id="UP000250369">
    <property type="component" value="Unassembled WGS sequence"/>
</dbReference>
<evidence type="ECO:0000256" key="4">
    <source>
        <dbReference type="ARBA" id="ARBA00023139"/>
    </source>
</evidence>
<sequence length="513" mass="57224">MLKRKLATLLTVPLLVTAAACSIDQATDKPSGAPSAQTPDAKPANTDKPAAPAKAYILTKVEAGTELPDDKAVLETIVKETNVEPVMIKPPAGTYEEKLNIMLASNEQLDAFIVSDWTEFQKKGMIRPINDLLKNAPELVKNYTKEEWDAVTDKKTGNIYAIPFANTPIGNAPRIRTDWLEALGLKEPTTLEEFEAVLEAFKTTDKFGKNVIPLVTHLSFQQMDRAFMGLWTKYGDHNWIDADGSVKPAILDPAYKSYIAKMAEWYAKGYIWKEAFTQEINAVNDLVSQNRVGVLGTWVSVGLTGIDKLMSENPNANYKFMKSFEGPAGSAYSLRLPVRQGIAFSVKSKNAEAAIKFFNWGISNRTNRNIIDFGLENKHWKWADKDKGIIERTAGAEKQYSGIYSLVQGAITLGSSDKTISGRIWSDFFAFTADSSIQLKKPADYGAIYDEAKINATVPSASDIDKLRDRWLVKFITGQEPMSKWDTFLTELKKLGLDKMAEERTKQYKEQQK</sequence>
<dbReference type="InterPro" id="IPR050490">
    <property type="entry name" value="Bact_solute-bd_prot1"/>
</dbReference>
<proteinExistence type="predicted"/>
<organism evidence="8 9">
    <name type="scientific">Paenibacillus contaminans</name>
    <dbReference type="NCBI Taxonomy" id="450362"/>
    <lineage>
        <taxon>Bacteria</taxon>
        <taxon>Bacillati</taxon>
        <taxon>Bacillota</taxon>
        <taxon>Bacilli</taxon>
        <taxon>Bacillales</taxon>
        <taxon>Paenibacillaceae</taxon>
        <taxon>Paenibacillus</taxon>
    </lineage>
</organism>
<keyword evidence="5" id="KW-0449">Lipoprotein</keyword>
<evidence type="ECO:0000256" key="1">
    <source>
        <dbReference type="ARBA" id="ARBA00022475"/>
    </source>
</evidence>
<feature type="signal peptide" evidence="7">
    <location>
        <begin position="1"/>
        <end position="18"/>
    </location>
</feature>
<dbReference type="InterPro" id="IPR006059">
    <property type="entry name" value="SBP"/>
</dbReference>
<dbReference type="SUPFAM" id="SSF53850">
    <property type="entry name" value="Periplasmic binding protein-like II"/>
    <property type="match status" value="1"/>
</dbReference>